<evidence type="ECO:0000313" key="2">
    <source>
        <dbReference type="Proteomes" id="UP001055879"/>
    </source>
</evidence>
<dbReference type="Proteomes" id="UP001055879">
    <property type="component" value="Linkage Group LG11"/>
</dbReference>
<accession>A0ACB8Z7Y0</accession>
<dbReference type="EMBL" id="CM042057">
    <property type="protein sequence ID" value="KAI3692305.1"/>
    <property type="molecule type" value="Genomic_DNA"/>
</dbReference>
<name>A0ACB8Z7Y0_ARCLA</name>
<comment type="caution">
    <text evidence="1">The sequence shown here is derived from an EMBL/GenBank/DDBJ whole genome shotgun (WGS) entry which is preliminary data.</text>
</comment>
<evidence type="ECO:0000313" key="1">
    <source>
        <dbReference type="EMBL" id="KAI3692305.1"/>
    </source>
</evidence>
<keyword evidence="2" id="KW-1185">Reference proteome</keyword>
<reference evidence="1 2" key="2">
    <citation type="journal article" date="2022" name="Mol. Ecol. Resour.">
        <title>The genomes of chicory, endive, great burdock and yacon provide insights into Asteraceae paleo-polyploidization history and plant inulin production.</title>
        <authorList>
            <person name="Fan W."/>
            <person name="Wang S."/>
            <person name="Wang H."/>
            <person name="Wang A."/>
            <person name="Jiang F."/>
            <person name="Liu H."/>
            <person name="Zhao H."/>
            <person name="Xu D."/>
            <person name="Zhang Y."/>
        </authorList>
    </citation>
    <scope>NUCLEOTIDE SEQUENCE [LARGE SCALE GENOMIC DNA]</scope>
    <source>
        <strain evidence="2">cv. Niubang</strain>
    </source>
</reference>
<organism evidence="1 2">
    <name type="scientific">Arctium lappa</name>
    <name type="common">Greater burdock</name>
    <name type="synonym">Lappa major</name>
    <dbReference type="NCBI Taxonomy" id="4217"/>
    <lineage>
        <taxon>Eukaryota</taxon>
        <taxon>Viridiplantae</taxon>
        <taxon>Streptophyta</taxon>
        <taxon>Embryophyta</taxon>
        <taxon>Tracheophyta</taxon>
        <taxon>Spermatophyta</taxon>
        <taxon>Magnoliopsida</taxon>
        <taxon>eudicotyledons</taxon>
        <taxon>Gunneridae</taxon>
        <taxon>Pentapetalae</taxon>
        <taxon>asterids</taxon>
        <taxon>campanulids</taxon>
        <taxon>Asterales</taxon>
        <taxon>Asteraceae</taxon>
        <taxon>Carduoideae</taxon>
        <taxon>Cardueae</taxon>
        <taxon>Arctiinae</taxon>
        <taxon>Arctium</taxon>
    </lineage>
</organism>
<reference evidence="2" key="1">
    <citation type="journal article" date="2022" name="Mol. Ecol. Resour.">
        <title>The genomes of chicory, endive, great burdock and yacon provide insights into Asteraceae palaeo-polyploidization history and plant inulin production.</title>
        <authorList>
            <person name="Fan W."/>
            <person name="Wang S."/>
            <person name="Wang H."/>
            <person name="Wang A."/>
            <person name="Jiang F."/>
            <person name="Liu H."/>
            <person name="Zhao H."/>
            <person name="Xu D."/>
            <person name="Zhang Y."/>
        </authorList>
    </citation>
    <scope>NUCLEOTIDE SEQUENCE [LARGE SCALE GENOMIC DNA]</scope>
    <source>
        <strain evidence="2">cv. Niubang</strain>
    </source>
</reference>
<proteinExistence type="predicted"/>
<protein>
    <submittedName>
        <fullName evidence="1">Uncharacterized protein</fullName>
    </submittedName>
</protein>
<gene>
    <name evidence="1" type="ORF">L6452_32119</name>
</gene>
<sequence length="108" mass="12408">MLKGTLERKKIGNHVEKEAIKDSTSFGYRSGQSPSAYESPRKQVGNAKGTENGCVDKGAEWRKQRKELKHPQLHQTRCLLKRCENLEKEVRPLKLNLAFMNRKDGDQK</sequence>